<dbReference type="Gene3D" id="3.40.50.200">
    <property type="entry name" value="Peptidase S8/S53 domain"/>
    <property type="match status" value="1"/>
</dbReference>
<sequence>MALALVSVWPGVAGAVEPPVIDPGALPPDTTGPEMPMEQRQPCMEAFAKEGSQFGDPPWSADFLRLDEAHKWSRGDGVLVAVIDTGVNVSERVPAEPGGDYVVANGDGLSDCDAHGTLVASAIAGRPGPDDRVVGVAPGARLLSIRNTSKMFSAKATEVDPNDPNQSKPAGSVRTLARAIVHAANLGARVINISETACLKVADRVDQASLGAAVRYAVVDKDAVVVAAAGNTSDEGLGGSCAQNPGPVASDPGDRLGWKEVKTVVTPAWYAPLVLSVGATKRDGAAADFSMGGPWLGVAAPGVELVGLAPGPVDALPGKEGPVNLEGTSYSSAFVAGVAALVRAKFPGLTANQVMDRIVRTARHPGTGWNNIEGFGPVDAVAALTWDVPLGPQLPVVAVKKLDPPPPRVVADRGPVTWVVVVAGVLALASGGVWLGRKAVRSER</sequence>
<dbReference type="InterPro" id="IPR023834">
    <property type="entry name" value="T7SS_pept_S8A_mycosin"/>
</dbReference>
<keyword evidence="7 11" id="KW-0378">Hydrolase</keyword>
<evidence type="ECO:0000256" key="7">
    <source>
        <dbReference type="ARBA" id="ARBA00022801"/>
    </source>
</evidence>
<comment type="similarity">
    <text evidence="2 11">Belongs to the peptidase S8 family.</text>
</comment>
<keyword evidence="16" id="KW-1185">Reference proteome</keyword>
<reference evidence="15 16" key="1">
    <citation type="submission" date="2016-10" db="EMBL/GenBank/DDBJ databases">
        <title>Genome sequence of Mycobacterium talmonii.</title>
        <authorList>
            <person name="Greninger A.L."/>
            <person name="Elliott B."/>
            <person name="Vasireddy S."/>
            <person name="Vasireddy R."/>
        </authorList>
    </citation>
    <scope>NUCLEOTIDE SEQUENCE [LARGE SCALE GENOMIC DNA]</scope>
    <source>
        <strain evidence="16">NE-TNMC-100812</strain>
    </source>
</reference>
<evidence type="ECO:0000256" key="9">
    <source>
        <dbReference type="ARBA" id="ARBA00022989"/>
    </source>
</evidence>
<keyword evidence="4 11" id="KW-0645">Protease</keyword>
<gene>
    <name evidence="15" type="ORF">BKN37_14485</name>
</gene>
<keyword evidence="10 13" id="KW-0472">Membrane</keyword>
<proteinExistence type="inferred from homology"/>
<evidence type="ECO:0000256" key="10">
    <source>
        <dbReference type="ARBA" id="ARBA00023136"/>
    </source>
</evidence>
<evidence type="ECO:0000256" key="3">
    <source>
        <dbReference type="ARBA" id="ARBA00022475"/>
    </source>
</evidence>
<evidence type="ECO:0000256" key="6">
    <source>
        <dbReference type="ARBA" id="ARBA00022729"/>
    </source>
</evidence>
<dbReference type="PROSITE" id="PS00137">
    <property type="entry name" value="SUBTILASE_HIS"/>
    <property type="match status" value="1"/>
</dbReference>
<feature type="region of interest" description="Disordered" evidence="12">
    <location>
        <begin position="235"/>
        <end position="254"/>
    </location>
</feature>
<dbReference type="InterPro" id="IPR015500">
    <property type="entry name" value="Peptidase_S8_subtilisin-rel"/>
</dbReference>
<dbReference type="PANTHER" id="PTHR42884">
    <property type="entry name" value="PROPROTEIN CONVERTASE SUBTILISIN/KEXIN-RELATED"/>
    <property type="match status" value="1"/>
</dbReference>
<evidence type="ECO:0000256" key="5">
    <source>
        <dbReference type="ARBA" id="ARBA00022692"/>
    </source>
</evidence>
<evidence type="ECO:0000256" key="4">
    <source>
        <dbReference type="ARBA" id="ARBA00022670"/>
    </source>
</evidence>
<dbReference type="InterPro" id="IPR000209">
    <property type="entry name" value="Peptidase_S8/S53_dom"/>
</dbReference>
<dbReference type="NCBIfam" id="TIGR03921">
    <property type="entry name" value="T7SS_mycosin"/>
    <property type="match status" value="1"/>
</dbReference>
<protein>
    <submittedName>
        <fullName evidence="15">Type VII secretion-associated serine protease mycosin</fullName>
    </submittedName>
</protein>
<feature type="transmembrane region" description="Helical" evidence="13">
    <location>
        <begin position="416"/>
        <end position="436"/>
    </location>
</feature>
<dbReference type="GO" id="GO:0005886">
    <property type="term" value="C:plasma membrane"/>
    <property type="evidence" value="ECO:0007669"/>
    <property type="project" value="UniProtKB-SubCell"/>
</dbReference>
<dbReference type="GO" id="GO:0004252">
    <property type="term" value="F:serine-type endopeptidase activity"/>
    <property type="evidence" value="ECO:0007669"/>
    <property type="project" value="UniProtKB-UniRule"/>
</dbReference>
<evidence type="ECO:0000313" key="16">
    <source>
        <dbReference type="Proteomes" id="UP000179734"/>
    </source>
</evidence>
<feature type="active site" description="Charge relay system" evidence="11">
    <location>
        <position position="115"/>
    </location>
</feature>
<dbReference type="SUPFAM" id="SSF52743">
    <property type="entry name" value="Subtilisin-like"/>
    <property type="match status" value="1"/>
</dbReference>
<dbReference type="EMBL" id="MLQM01000073">
    <property type="protein sequence ID" value="OHV03541.1"/>
    <property type="molecule type" value="Genomic_DNA"/>
</dbReference>
<keyword evidence="9 13" id="KW-1133">Transmembrane helix</keyword>
<keyword evidence="5 13" id="KW-0812">Transmembrane</keyword>
<keyword evidence="3" id="KW-1003">Cell membrane</keyword>
<dbReference type="Pfam" id="PF00082">
    <property type="entry name" value="Peptidase_S8"/>
    <property type="match status" value="1"/>
</dbReference>
<dbReference type="PROSITE" id="PS51892">
    <property type="entry name" value="SUBTILASE"/>
    <property type="match status" value="1"/>
</dbReference>
<evidence type="ECO:0000256" key="13">
    <source>
        <dbReference type="SAM" id="Phobius"/>
    </source>
</evidence>
<name>A0A1S1NHI7_9MYCO</name>
<dbReference type="InterPro" id="IPR036852">
    <property type="entry name" value="Peptidase_S8/S53_dom_sf"/>
</dbReference>
<evidence type="ECO:0000256" key="8">
    <source>
        <dbReference type="ARBA" id="ARBA00022825"/>
    </source>
</evidence>
<organism evidence="15 16">
    <name type="scientific">Mycobacterium talmoniae</name>
    <dbReference type="NCBI Taxonomy" id="1858794"/>
    <lineage>
        <taxon>Bacteria</taxon>
        <taxon>Bacillati</taxon>
        <taxon>Actinomycetota</taxon>
        <taxon>Actinomycetes</taxon>
        <taxon>Mycobacteriales</taxon>
        <taxon>Mycobacteriaceae</taxon>
        <taxon>Mycobacterium</taxon>
    </lineage>
</organism>
<dbReference type="AlphaFoldDB" id="A0A1S1NHI7"/>
<evidence type="ECO:0000256" key="1">
    <source>
        <dbReference type="ARBA" id="ARBA00004162"/>
    </source>
</evidence>
<dbReference type="PRINTS" id="PR00723">
    <property type="entry name" value="SUBTILISIN"/>
</dbReference>
<evidence type="ECO:0000313" key="15">
    <source>
        <dbReference type="EMBL" id="OHV03541.1"/>
    </source>
</evidence>
<comment type="caution">
    <text evidence="15">The sequence shown here is derived from an EMBL/GenBank/DDBJ whole genome shotgun (WGS) entry which is preliminary data.</text>
</comment>
<evidence type="ECO:0000256" key="11">
    <source>
        <dbReference type="PROSITE-ProRule" id="PRU01240"/>
    </source>
</evidence>
<keyword evidence="6" id="KW-0732">Signal</keyword>
<dbReference type="PANTHER" id="PTHR42884:SF14">
    <property type="entry name" value="NEUROENDOCRINE CONVERTASE 1"/>
    <property type="match status" value="1"/>
</dbReference>
<keyword evidence="8 11" id="KW-0720">Serine protease</keyword>
<dbReference type="InterPro" id="IPR022398">
    <property type="entry name" value="Peptidase_S8_His-AS"/>
</dbReference>
<feature type="domain" description="Peptidase S8/S53" evidence="14">
    <location>
        <begin position="75"/>
        <end position="376"/>
    </location>
</feature>
<dbReference type="Proteomes" id="UP000179734">
    <property type="component" value="Unassembled WGS sequence"/>
</dbReference>
<dbReference type="GO" id="GO:0016485">
    <property type="term" value="P:protein processing"/>
    <property type="evidence" value="ECO:0007669"/>
    <property type="project" value="TreeGrafter"/>
</dbReference>
<accession>A0A1S1NHI7</accession>
<feature type="active site" description="Charge relay system" evidence="11">
    <location>
        <position position="329"/>
    </location>
</feature>
<evidence type="ECO:0000256" key="2">
    <source>
        <dbReference type="ARBA" id="ARBA00011073"/>
    </source>
</evidence>
<comment type="subcellular location">
    <subcellularLocation>
        <location evidence="1">Cell membrane</location>
        <topology evidence="1">Single-pass membrane protein</topology>
    </subcellularLocation>
</comment>
<evidence type="ECO:0000259" key="14">
    <source>
        <dbReference type="Pfam" id="PF00082"/>
    </source>
</evidence>
<dbReference type="RefSeq" id="WP_071027041.1">
    <property type="nucleotide sequence ID" value="NZ_MLQM01000073.1"/>
</dbReference>
<evidence type="ECO:0000256" key="12">
    <source>
        <dbReference type="SAM" id="MobiDB-lite"/>
    </source>
</evidence>
<feature type="active site" description="Charge relay system" evidence="11">
    <location>
        <position position="84"/>
    </location>
</feature>